<dbReference type="Gene3D" id="3.40.630.10">
    <property type="entry name" value="Zn peptidases"/>
    <property type="match status" value="1"/>
</dbReference>
<dbReference type="SUPFAM" id="SSF101821">
    <property type="entry name" value="Aminopeptidase/glucanase lid domain"/>
    <property type="match status" value="1"/>
</dbReference>
<evidence type="ECO:0000256" key="4">
    <source>
        <dbReference type="ARBA" id="ARBA00022670"/>
    </source>
</evidence>
<gene>
    <name evidence="11" type="primary">apeA</name>
    <name evidence="11" type="ORF">EUAN_10440</name>
</gene>
<dbReference type="GO" id="GO:0005737">
    <property type="term" value="C:cytoplasm"/>
    <property type="evidence" value="ECO:0007669"/>
    <property type="project" value="UniProtKB-ARBA"/>
</dbReference>
<sequence>MEEKLLHSWGYVWDTISEEEKTEVFELGERYKEFLDSGKTERECTEEIIERARAAGFISMDEALSGDGKLMPGDKVYANNRDKSVVLFVIGSEAMENGVNIVASHLDSPRIDLKPFPLYEEEGLGFFKTHYYGGIKKYQWATIPLELHGVVFTKTGEKVNVQIGKSEDDPVFFITDLLPHLAKDQMDKKLSEAITGEGLNVLVGSNGLSGVEENRVKSQILSILNEKYGISELDFTTSELQIVPAGRSRDVGLDRSMIAGYGQDDRVCVYSSLEAILEVESPERTAVSIYMDKEEIGSVGNTGMESVFFELALAEIMNKLDESYSEIKLKRALSRSRALSADTVAAFDPNFPDVLDKKNAPFMGKGMALVKYTGVRGKSETNDANAEYLSDIRQALDRHNVIWQIGELGKVDQGGGGTVAYMLAKYGMEVVDCGVSLLSVHAPFEISHKADIYMAKRGYKAFLEN</sequence>
<evidence type="ECO:0000256" key="8">
    <source>
        <dbReference type="ARBA" id="ARBA00023049"/>
    </source>
</evidence>
<keyword evidence="7 9" id="KW-0862">Zinc</keyword>
<keyword evidence="6 9" id="KW-0378">Hydrolase</keyword>
<dbReference type="Proteomes" id="UP000180254">
    <property type="component" value="Unassembled WGS sequence"/>
</dbReference>
<keyword evidence="3 9" id="KW-0031">Aminopeptidase</keyword>
<dbReference type="PRINTS" id="PR00932">
    <property type="entry name" value="AMINO1PTASE"/>
</dbReference>
<dbReference type="GO" id="GO:0008237">
    <property type="term" value="F:metallopeptidase activity"/>
    <property type="evidence" value="ECO:0007669"/>
    <property type="project" value="UniProtKB-KW"/>
</dbReference>
<evidence type="ECO:0000256" key="7">
    <source>
        <dbReference type="ARBA" id="ARBA00022833"/>
    </source>
</evidence>
<dbReference type="STRING" id="39480.EUAN_10440"/>
<comment type="similarity">
    <text evidence="2 9">Belongs to the peptidase M18 family.</text>
</comment>
<keyword evidence="5 9" id="KW-0479">Metal-binding</keyword>
<dbReference type="InterPro" id="IPR001948">
    <property type="entry name" value="Peptidase_M18"/>
</dbReference>
<dbReference type="EC" id="3.4.11.-" evidence="10"/>
<evidence type="ECO:0000256" key="10">
    <source>
        <dbReference type="RuleBase" id="RU004387"/>
    </source>
</evidence>
<dbReference type="EMBL" id="MKIE01000003">
    <property type="protein sequence ID" value="OHW62482.1"/>
    <property type="molecule type" value="Genomic_DNA"/>
</dbReference>
<dbReference type="Pfam" id="PF02127">
    <property type="entry name" value="Peptidase_M18"/>
    <property type="match status" value="1"/>
</dbReference>
<reference evidence="11 12" key="1">
    <citation type="submission" date="2016-09" db="EMBL/GenBank/DDBJ databases">
        <title>Genome sequence of Eubacterium angustum.</title>
        <authorList>
            <person name="Poehlein A."/>
            <person name="Daniel R."/>
        </authorList>
    </citation>
    <scope>NUCLEOTIDE SEQUENCE [LARGE SCALE GENOMIC DNA]</scope>
    <source>
        <strain evidence="11 12">DSM 1989</strain>
    </source>
</reference>
<evidence type="ECO:0000256" key="9">
    <source>
        <dbReference type="RuleBase" id="RU004386"/>
    </source>
</evidence>
<comment type="cofactor">
    <cofactor evidence="1 10">
        <name>Zn(2+)</name>
        <dbReference type="ChEBI" id="CHEBI:29105"/>
    </cofactor>
</comment>
<dbReference type="InterPro" id="IPR023358">
    <property type="entry name" value="Peptidase_M18_dom2"/>
</dbReference>
<evidence type="ECO:0000256" key="3">
    <source>
        <dbReference type="ARBA" id="ARBA00022438"/>
    </source>
</evidence>
<dbReference type="PANTHER" id="PTHR28570">
    <property type="entry name" value="ASPARTYL AMINOPEPTIDASE"/>
    <property type="match status" value="1"/>
</dbReference>
<comment type="caution">
    <text evidence="11">The sequence shown here is derived from an EMBL/GenBank/DDBJ whole genome shotgun (WGS) entry which is preliminary data.</text>
</comment>
<keyword evidence="12" id="KW-1185">Reference proteome</keyword>
<evidence type="ECO:0000313" key="11">
    <source>
        <dbReference type="EMBL" id="OHW62482.1"/>
    </source>
</evidence>
<dbReference type="SUPFAM" id="SSF53187">
    <property type="entry name" value="Zn-dependent exopeptidases"/>
    <property type="match status" value="1"/>
</dbReference>
<dbReference type="GO" id="GO:0006508">
    <property type="term" value="P:proteolysis"/>
    <property type="evidence" value="ECO:0007669"/>
    <property type="project" value="UniProtKB-KW"/>
</dbReference>
<proteinExistence type="inferred from homology"/>
<dbReference type="RefSeq" id="WP_071062392.1">
    <property type="nucleotide sequence ID" value="NZ_MKIE01000003.1"/>
</dbReference>
<evidence type="ECO:0000256" key="1">
    <source>
        <dbReference type="ARBA" id="ARBA00001947"/>
    </source>
</evidence>
<evidence type="ECO:0000256" key="2">
    <source>
        <dbReference type="ARBA" id="ARBA00008290"/>
    </source>
</evidence>
<dbReference type="OrthoDB" id="89722at2"/>
<dbReference type="PANTHER" id="PTHR28570:SF2">
    <property type="entry name" value="M18 FAMILY AMINOPEPTIDASE 1-RELATED"/>
    <property type="match status" value="1"/>
</dbReference>
<protein>
    <recommendedName>
        <fullName evidence="10">M18 family aminopeptidase</fullName>
        <ecNumber evidence="10">3.4.11.-</ecNumber>
    </recommendedName>
</protein>
<dbReference type="GO" id="GO:0008270">
    <property type="term" value="F:zinc ion binding"/>
    <property type="evidence" value="ECO:0007669"/>
    <property type="project" value="InterPro"/>
</dbReference>
<evidence type="ECO:0000313" key="12">
    <source>
        <dbReference type="Proteomes" id="UP000180254"/>
    </source>
</evidence>
<keyword evidence="4 9" id="KW-0645">Protease</keyword>
<dbReference type="GO" id="GO:0004177">
    <property type="term" value="F:aminopeptidase activity"/>
    <property type="evidence" value="ECO:0007669"/>
    <property type="project" value="UniProtKB-KW"/>
</dbReference>
<name>A0A1S1V7E3_9FIRM</name>
<accession>A0A1S1V7E3</accession>
<evidence type="ECO:0000256" key="6">
    <source>
        <dbReference type="ARBA" id="ARBA00022801"/>
    </source>
</evidence>
<dbReference type="AlphaFoldDB" id="A0A1S1V7E3"/>
<organism evidence="11 12">
    <name type="scientific">Andreesenia angusta</name>
    <dbReference type="NCBI Taxonomy" id="39480"/>
    <lineage>
        <taxon>Bacteria</taxon>
        <taxon>Bacillati</taxon>
        <taxon>Bacillota</taxon>
        <taxon>Tissierellia</taxon>
        <taxon>Tissierellales</taxon>
        <taxon>Gottschalkiaceae</taxon>
        <taxon>Andreesenia</taxon>
    </lineage>
</organism>
<keyword evidence="8 9" id="KW-0482">Metalloprotease</keyword>
<dbReference type="Gene3D" id="2.30.250.10">
    <property type="entry name" value="Aminopeptidase i, Domain 2"/>
    <property type="match status" value="1"/>
</dbReference>
<dbReference type="NCBIfam" id="NF002600">
    <property type="entry name" value="PRK02256.1"/>
    <property type="match status" value="1"/>
</dbReference>
<evidence type="ECO:0000256" key="5">
    <source>
        <dbReference type="ARBA" id="ARBA00022723"/>
    </source>
</evidence>